<feature type="region of interest" description="Disordered" evidence="1">
    <location>
        <begin position="1"/>
        <end position="24"/>
    </location>
</feature>
<comment type="caution">
    <text evidence="2">The sequence shown here is derived from an EMBL/GenBank/DDBJ whole genome shotgun (WGS) entry which is preliminary data.</text>
</comment>
<sequence>MPDLTQPVRDLIASTGREDGPRVPEPVRDFIEQITFATPEEILPALRGAVAEDWMAMPVWARNLAFRLACLQRPDDAELLREAAADLLSFGPDWDTHAEELRERAARLDG</sequence>
<evidence type="ECO:0008006" key="4">
    <source>
        <dbReference type="Google" id="ProtNLM"/>
    </source>
</evidence>
<name>A0ABU6C5B4_9ACTN</name>
<evidence type="ECO:0000313" key="2">
    <source>
        <dbReference type="EMBL" id="MEB3959406.1"/>
    </source>
</evidence>
<protein>
    <recommendedName>
        <fullName evidence="4">HEAT repeat domain-containing protein</fullName>
    </recommendedName>
</protein>
<evidence type="ECO:0000256" key="1">
    <source>
        <dbReference type="SAM" id="MobiDB-lite"/>
    </source>
</evidence>
<dbReference type="RefSeq" id="WP_324766385.1">
    <property type="nucleotide sequence ID" value="NZ_BAAATS010000018.1"/>
</dbReference>
<organism evidence="2 3">
    <name type="scientific">Streptomyces kunmingensis</name>
    <dbReference type="NCBI Taxonomy" id="68225"/>
    <lineage>
        <taxon>Bacteria</taxon>
        <taxon>Bacillati</taxon>
        <taxon>Actinomycetota</taxon>
        <taxon>Actinomycetes</taxon>
        <taxon>Kitasatosporales</taxon>
        <taxon>Streptomycetaceae</taxon>
        <taxon>Streptomyces</taxon>
    </lineage>
</organism>
<proteinExistence type="predicted"/>
<dbReference type="Proteomes" id="UP001352223">
    <property type="component" value="Unassembled WGS sequence"/>
</dbReference>
<evidence type="ECO:0000313" key="3">
    <source>
        <dbReference type="Proteomes" id="UP001352223"/>
    </source>
</evidence>
<keyword evidence="3" id="KW-1185">Reference proteome</keyword>
<gene>
    <name evidence="2" type="ORF">OKJ48_03945</name>
</gene>
<dbReference type="EMBL" id="JAOZYB010000013">
    <property type="protein sequence ID" value="MEB3959406.1"/>
    <property type="molecule type" value="Genomic_DNA"/>
</dbReference>
<accession>A0ABU6C5B4</accession>
<reference evidence="2 3" key="1">
    <citation type="submission" date="2022-10" db="EMBL/GenBank/DDBJ databases">
        <authorList>
            <person name="Xie J."/>
            <person name="Shen N."/>
        </authorList>
    </citation>
    <scope>NUCLEOTIDE SEQUENCE [LARGE SCALE GENOMIC DNA]</scope>
    <source>
        <strain evidence="2 3">DSM 41681</strain>
    </source>
</reference>